<dbReference type="InterPro" id="IPR043990">
    <property type="entry name" value="AC_1"/>
</dbReference>
<dbReference type="RefSeq" id="WP_094828463.1">
    <property type="nucleotide sequence ID" value="NZ_NEVL01000005.1"/>
</dbReference>
<gene>
    <name evidence="3" type="ORF">CEG14_21630</name>
</gene>
<dbReference type="SMART" id="SM00869">
    <property type="entry name" value="Autotransporter"/>
    <property type="match status" value="1"/>
</dbReference>
<dbReference type="SUPFAM" id="SSF103515">
    <property type="entry name" value="Autotransporter"/>
    <property type="match status" value="1"/>
</dbReference>
<keyword evidence="1" id="KW-0732">Signal</keyword>
<dbReference type="Pfam" id="PF03797">
    <property type="entry name" value="Autotransporter"/>
    <property type="match status" value="1"/>
</dbReference>
<dbReference type="AlphaFoldDB" id="A0A261RVV8"/>
<dbReference type="Proteomes" id="UP000217005">
    <property type="component" value="Unassembled WGS sequence"/>
</dbReference>
<dbReference type="InterPro" id="IPR006315">
    <property type="entry name" value="OM_autotransptr_brl_dom"/>
</dbReference>
<feature type="domain" description="Autotransporter" evidence="2">
    <location>
        <begin position="726"/>
        <end position="1001"/>
    </location>
</feature>
<feature type="signal peptide" evidence="1">
    <location>
        <begin position="1"/>
        <end position="17"/>
    </location>
</feature>
<sequence length="1001" mass="103694">MPLTLAVLLALSGLAQAQSTVYVAPGFYDDGFTAKAGDPTLVIQGDTTISPSFPVPAQQGLTGVQVKAGGHIIVGPATAPVWINIKGDEVDGLYVAGGNLEVRQGGTYVYAQAANTGKTVRGIYNVGASAASRFDGTQVYVTTDWASSDALRTYGAQASTVLRDSTLTTLRDNSYGARSWDGAQIRMQDTHVRTEGASSHGVIASGAGTRTQMQGGSVTTTGAGSYGVYAFGGARIDTDGTVIHGQGTNGYGAMVMTGGTYTATNSSITSDQQMALYSRDSTVVLDNSTLLSKAAGRHAVLNWDGDLSVNGGSIRSEGDNAHAVWAYGGRTDINGAYLVTQGAAAHGVVAQAGANLTFGRAGDWGTWVQTTGTGADAVRVLADAGGMQATGAWFDARGAGSHALRVDGAASGTAKSIGLSQSYLSATSGSALHAQSGRSAIDLQGSWLRGGDYAITAGPTATTAIRADATRIDGGASVASGGSLGLHLSNGSLWNMQRDSTVSELGNDASLIDLRSAAPAGAPTAAASYQTLNVTNGYQGANGVLAVNTWLNRGGALADQYTDRLLVGGNATGTTGLRVTAVDGSPGGPTADPHSLGSHEGISVVQVAGSAGMQSYTLEGGYAPAHSSPYAYGLYAYGPGSTWGAADPAQNLVGNAHGYWDYRLQNTYVAPDGRFGPDPEDGRPALVPQAPSYLSAPLVLQYAGFTDLNALHRRLGEIRDDRALGLDGGNGEAFFRAYGGDFSYGSNRAWRDYGYDFKGDYGAVQLGGNLYTAASDTGIWRFGVAGSLGWLQYRPDAVDGNSRTRADTYRASGYATYQSTQGWYVDSIVSYGWFNGDVRTDARGKALGLHGQSYAASVEAGYPRPLGAGLNLEPQAQVIAQHLRFNRGTDVDGLSVDLGSQTQVLGRLGARLTRPFDLDSGRVTPYVGVDVLHAFNGASDVKIGDTRMRTGQYGDSLQFSLGVTGTVSDRLSLYGQVARQQALGGSGIDGWIFNGGLRWRF</sequence>
<dbReference type="InterPro" id="IPR036709">
    <property type="entry name" value="Autotransporte_beta_dom_sf"/>
</dbReference>
<dbReference type="OrthoDB" id="8613264at2"/>
<evidence type="ECO:0000313" key="3">
    <source>
        <dbReference type="EMBL" id="OZI29226.1"/>
    </source>
</evidence>
<dbReference type="SUPFAM" id="SSF51126">
    <property type="entry name" value="Pectin lyase-like"/>
    <property type="match status" value="2"/>
</dbReference>
<dbReference type="InterPro" id="IPR011050">
    <property type="entry name" value="Pectin_lyase_fold/virulence"/>
</dbReference>
<dbReference type="InterPro" id="IPR012332">
    <property type="entry name" value="Autotransporter_pectin_lyase_C"/>
</dbReference>
<dbReference type="NCBIfam" id="TIGR01414">
    <property type="entry name" value="autotrans_barl"/>
    <property type="match status" value="1"/>
</dbReference>
<dbReference type="EMBL" id="NEVL01000005">
    <property type="protein sequence ID" value="OZI29226.1"/>
    <property type="molecule type" value="Genomic_DNA"/>
</dbReference>
<dbReference type="InterPro" id="IPR005546">
    <property type="entry name" value="Autotransporte_beta"/>
</dbReference>
<comment type="caution">
    <text evidence="3">The sequence shown here is derived from an EMBL/GenBank/DDBJ whole genome shotgun (WGS) entry which is preliminary data.</text>
</comment>
<organism evidence="3 4">
    <name type="scientific">Bordetella genomosp. 1</name>
    <dbReference type="NCBI Taxonomy" id="1395607"/>
    <lineage>
        <taxon>Bacteria</taxon>
        <taxon>Pseudomonadati</taxon>
        <taxon>Pseudomonadota</taxon>
        <taxon>Betaproteobacteria</taxon>
        <taxon>Burkholderiales</taxon>
        <taxon>Alcaligenaceae</taxon>
        <taxon>Bordetella</taxon>
    </lineage>
</organism>
<dbReference type="Gene3D" id="2.160.20.20">
    <property type="match status" value="1"/>
</dbReference>
<dbReference type="Pfam" id="PF18883">
    <property type="entry name" value="AC_1"/>
    <property type="match status" value="1"/>
</dbReference>
<evidence type="ECO:0000259" key="2">
    <source>
        <dbReference type="PROSITE" id="PS51208"/>
    </source>
</evidence>
<proteinExistence type="predicted"/>
<feature type="chain" id="PRO_5013034637" description="Autotransporter domain-containing protein" evidence="1">
    <location>
        <begin position="18"/>
        <end position="1001"/>
    </location>
</feature>
<evidence type="ECO:0000313" key="4">
    <source>
        <dbReference type="Proteomes" id="UP000217005"/>
    </source>
</evidence>
<dbReference type="PROSITE" id="PS51208">
    <property type="entry name" value="AUTOTRANSPORTER"/>
    <property type="match status" value="1"/>
</dbReference>
<dbReference type="Gene3D" id="2.40.128.130">
    <property type="entry name" value="Autotransporter beta-domain"/>
    <property type="match status" value="1"/>
</dbReference>
<protein>
    <recommendedName>
        <fullName evidence="2">Autotransporter domain-containing protein</fullName>
    </recommendedName>
</protein>
<reference evidence="3 4" key="1">
    <citation type="submission" date="2017-05" db="EMBL/GenBank/DDBJ databases">
        <title>Complete and WGS of Bordetella genogroups.</title>
        <authorList>
            <person name="Spilker T."/>
            <person name="LiPuma J."/>
        </authorList>
    </citation>
    <scope>NUCLEOTIDE SEQUENCE [LARGE SCALE GENOMIC DNA]</scope>
    <source>
        <strain evidence="3 4">AU17610</strain>
    </source>
</reference>
<name>A0A261RVV8_9BORD</name>
<evidence type="ECO:0000256" key="1">
    <source>
        <dbReference type="SAM" id="SignalP"/>
    </source>
</evidence>
<dbReference type="GO" id="GO:0019867">
    <property type="term" value="C:outer membrane"/>
    <property type="evidence" value="ECO:0007669"/>
    <property type="project" value="InterPro"/>
</dbReference>
<accession>A0A261RVV8</accession>